<sequence>MKKIFLVIALCLGAFIVQAATVYGTVTVSKVISVYDGDTFRVNIDSLPPLVGKNIPIRLKGVDTPEIQGKCQYERDLALKARDFVRSKLANAKEIRLQELHRGKYFRIVADVIVDGMSLEKELLENELAYKYSGGKKSSWCN</sequence>
<dbReference type="PROSITE" id="PS50830">
    <property type="entry name" value="TNASE_3"/>
    <property type="match status" value="1"/>
</dbReference>
<dbReference type="SMART" id="SM00318">
    <property type="entry name" value="SNc"/>
    <property type="match status" value="1"/>
</dbReference>
<keyword evidence="1" id="KW-0732">Signal</keyword>
<protein>
    <submittedName>
        <fullName evidence="3">Nuclease</fullName>
    </submittedName>
</protein>
<feature type="signal peptide" evidence="1">
    <location>
        <begin position="1"/>
        <end position="19"/>
    </location>
</feature>
<dbReference type="InterPro" id="IPR035437">
    <property type="entry name" value="SNase_OB-fold_sf"/>
</dbReference>
<dbReference type="InterPro" id="IPR016071">
    <property type="entry name" value="Staphylococal_nuclease_OB-fold"/>
</dbReference>
<gene>
    <name evidence="3" type="ORF">W908_04475</name>
</gene>
<evidence type="ECO:0000313" key="3">
    <source>
        <dbReference type="EMBL" id="ALE01898.1"/>
    </source>
</evidence>
<dbReference type="SUPFAM" id="SSF50199">
    <property type="entry name" value="Staphylococcal nuclease"/>
    <property type="match status" value="1"/>
</dbReference>
<proteinExistence type="predicted"/>
<dbReference type="STRING" id="1125411.W908_04475"/>
<dbReference type="Pfam" id="PF00565">
    <property type="entry name" value="SNase"/>
    <property type="match status" value="1"/>
</dbReference>
<accession>A0A0M5KW79</accession>
<dbReference type="Proteomes" id="UP000068905">
    <property type="component" value="Chromosome"/>
</dbReference>
<reference evidence="3 4" key="1">
    <citation type="journal article" date="2015" name="Genome Announc.">
        <title>Genome Sequence of 'Candidatus Thioglobus singularis' Strain PS1, a Mixotroph from the SUP05 Clade of Marine Gammaproteobacteria.</title>
        <authorList>
            <person name="Marshall K.T."/>
            <person name="Morris R.M."/>
        </authorList>
    </citation>
    <scope>NUCLEOTIDE SEQUENCE [LARGE SCALE GENOMIC DNA]</scope>
    <source>
        <strain evidence="3 4">PS1</strain>
    </source>
</reference>
<dbReference type="Gene3D" id="2.40.50.90">
    <property type="match status" value="1"/>
</dbReference>
<dbReference type="AlphaFoldDB" id="A0A0M5KW79"/>
<feature type="domain" description="TNase-like" evidence="2">
    <location>
        <begin position="25"/>
        <end position="142"/>
    </location>
</feature>
<organism evidence="3 4">
    <name type="scientific">Candidatus Pseudothioglobus singularis PS1</name>
    <dbReference type="NCBI Taxonomy" id="1125411"/>
    <lineage>
        <taxon>Bacteria</taxon>
        <taxon>Pseudomonadati</taxon>
        <taxon>Pseudomonadota</taxon>
        <taxon>Gammaproteobacteria</taxon>
        <taxon>Candidatus Pseudothioglobaceae</taxon>
        <taxon>Candidatus Pseudothioglobus</taxon>
    </lineage>
</organism>
<dbReference type="RefSeq" id="WP_144417902.1">
    <property type="nucleotide sequence ID" value="NZ_CP006911.1"/>
</dbReference>
<name>A0A0M5KW79_9GAMM</name>
<feature type="chain" id="PRO_5005804745" evidence="1">
    <location>
        <begin position="20"/>
        <end position="142"/>
    </location>
</feature>
<dbReference type="KEGG" id="tsn:W908_04475"/>
<dbReference type="OrthoDB" id="309040at2"/>
<keyword evidence="4" id="KW-1185">Reference proteome</keyword>
<dbReference type="EMBL" id="CP006911">
    <property type="protein sequence ID" value="ALE01898.1"/>
    <property type="molecule type" value="Genomic_DNA"/>
</dbReference>
<evidence type="ECO:0000256" key="1">
    <source>
        <dbReference type="SAM" id="SignalP"/>
    </source>
</evidence>
<evidence type="ECO:0000259" key="2">
    <source>
        <dbReference type="PROSITE" id="PS50830"/>
    </source>
</evidence>
<evidence type="ECO:0000313" key="4">
    <source>
        <dbReference type="Proteomes" id="UP000068905"/>
    </source>
</evidence>